<dbReference type="PATRIC" id="fig|54915.3.peg.6890"/>
<dbReference type="Proteomes" id="UP000036834">
    <property type="component" value="Unassembled WGS sequence"/>
</dbReference>
<evidence type="ECO:0000313" key="4">
    <source>
        <dbReference type="Proteomes" id="UP000319578"/>
    </source>
</evidence>
<sequence length="142" mass="16856">MFYHGIKWEYVMREYPLLSPRRIVSKHRKDQALDRKHLLQQFGLEPVHLLEADENYPPERCILECFEFGDTVFAFERLELPIWQLSNHEVGVEVLDLRSCTTIFSIRYETKVESFFPGIPYIRDFFPTFSGNDSCNCQKSTL</sequence>
<proteinExistence type="predicted"/>
<dbReference type="EMBL" id="BJON01000012">
    <property type="protein sequence ID" value="GED69429.1"/>
    <property type="molecule type" value="Genomic_DNA"/>
</dbReference>
<dbReference type="EMBL" id="LGIQ01000005">
    <property type="protein sequence ID" value="KNB73735.1"/>
    <property type="molecule type" value="Genomic_DNA"/>
</dbReference>
<name>A0A0K9YZT3_9BACL</name>
<accession>A0A0K9YZT3</accession>
<reference evidence="2" key="2">
    <citation type="submission" date="2015-07" db="EMBL/GenBank/DDBJ databases">
        <title>MeaNS - Measles Nucleotide Surveillance Program.</title>
        <authorList>
            <person name="Tran T."/>
            <person name="Druce J."/>
        </authorList>
    </citation>
    <scope>NUCLEOTIDE SEQUENCE</scope>
    <source>
        <strain evidence="2">DSM 9887</strain>
    </source>
</reference>
<gene>
    <name evidence="2" type="ORF">ADS79_07295</name>
    <name evidence="1" type="ORF">BRE01_31310</name>
</gene>
<comment type="caution">
    <text evidence="2">The sequence shown here is derived from an EMBL/GenBank/DDBJ whole genome shotgun (WGS) entry which is preliminary data.</text>
</comment>
<organism evidence="2 3">
    <name type="scientific">Brevibacillus reuszeri</name>
    <dbReference type="NCBI Taxonomy" id="54915"/>
    <lineage>
        <taxon>Bacteria</taxon>
        <taxon>Bacillati</taxon>
        <taxon>Bacillota</taxon>
        <taxon>Bacilli</taxon>
        <taxon>Bacillales</taxon>
        <taxon>Paenibacillaceae</taxon>
        <taxon>Brevibacillus</taxon>
    </lineage>
</organism>
<dbReference type="Proteomes" id="UP000319578">
    <property type="component" value="Unassembled WGS sequence"/>
</dbReference>
<reference evidence="3" key="1">
    <citation type="submission" date="2015-07" db="EMBL/GenBank/DDBJ databases">
        <title>Genome sequencing project for genomic taxonomy and phylogenomics of Bacillus-like bacteria.</title>
        <authorList>
            <person name="Liu B."/>
            <person name="Wang J."/>
            <person name="Zhu Y."/>
            <person name="Liu G."/>
            <person name="Chen Q."/>
            <person name="Chen Z."/>
            <person name="Lan J."/>
            <person name="Che J."/>
            <person name="Ge C."/>
            <person name="Shi H."/>
            <person name="Pan Z."/>
            <person name="Liu X."/>
        </authorList>
    </citation>
    <scope>NUCLEOTIDE SEQUENCE [LARGE SCALE GENOMIC DNA]</scope>
    <source>
        <strain evidence="3">DSM 9887</strain>
    </source>
</reference>
<keyword evidence="4" id="KW-1185">Reference proteome</keyword>
<dbReference type="RefSeq" id="WP_049737741.1">
    <property type="nucleotide sequence ID" value="NZ_BJON01000012.1"/>
</dbReference>
<evidence type="ECO:0000313" key="2">
    <source>
        <dbReference type="EMBL" id="KNB73735.1"/>
    </source>
</evidence>
<evidence type="ECO:0000313" key="1">
    <source>
        <dbReference type="EMBL" id="GED69429.1"/>
    </source>
</evidence>
<evidence type="ECO:0000313" key="3">
    <source>
        <dbReference type="Proteomes" id="UP000036834"/>
    </source>
</evidence>
<dbReference type="AlphaFoldDB" id="A0A0K9YZT3"/>
<reference evidence="1 4" key="3">
    <citation type="submission" date="2019-06" db="EMBL/GenBank/DDBJ databases">
        <title>Whole genome shotgun sequence of Brevibacillus reuszeri NBRC 15719.</title>
        <authorList>
            <person name="Hosoyama A."/>
            <person name="Uohara A."/>
            <person name="Ohji S."/>
            <person name="Ichikawa N."/>
        </authorList>
    </citation>
    <scope>NUCLEOTIDE SEQUENCE [LARGE SCALE GENOMIC DNA]</scope>
    <source>
        <strain evidence="1 4">NBRC 15719</strain>
    </source>
</reference>
<protein>
    <submittedName>
        <fullName evidence="2">Uncharacterized protein</fullName>
    </submittedName>
</protein>
<dbReference type="STRING" id="54915.ADS79_07295"/>